<evidence type="ECO:0000256" key="1">
    <source>
        <dbReference type="SAM" id="SignalP"/>
    </source>
</evidence>
<keyword evidence="1" id="KW-0732">Signal</keyword>
<reference evidence="2" key="1">
    <citation type="submission" date="2020-09" db="EMBL/GenBank/DDBJ databases">
        <title>Genome seq and assembly of Tianweitania sp.</title>
        <authorList>
            <person name="Chhetri G."/>
        </authorList>
    </citation>
    <scope>NUCLEOTIDE SEQUENCE</scope>
    <source>
        <strain evidence="2">Rool2</strain>
    </source>
</reference>
<feature type="chain" id="PRO_5035220943" evidence="1">
    <location>
        <begin position="23"/>
        <end position="350"/>
    </location>
</feature>
<proteinExistence type="predicted"/>
<comment type="caution">
    <text evidence="2">The sequence shown here is derived from an EMBL/GenBank/DDBJ whole genome shotgun (WGS) entry which is preliminary data.</text>
</comment>
<name>A0A8J6U3G7_9HYPH</name>
<feature type="signal peptide" evidence="1">
    <location>
        <begin position="1"/>
        <end position="22"/>
    </location>
</feature>
<protein>
    <submittedName>
        <fullName evidence="2">DUF1176 domain-containing protein</fullName>
    </submittedName>
</protein>
<accession>A0A8J6U3G7</accession>
<dbReference type="InterPro" id="IPR009560">
    <property type="entry name" value="DUF1176"/>
</dbReference>
<sequence length="350" mass="38480">MTPRLTAAATALFAFSCFPGLAAEPDYYDNRSDAASLIKSLYNAIDRKEYARAWDYYGEEKPAKDFQTFQDGYAKTESVDVLTGAVSSEGAAGSIYYNVPVAIRANDSDGSDKVFAGCYVVRQVNGSIQEPPFQPMLIDKGTLKAADGNLADALPAQCGEAPPPETDAVLQKVNAWFSATYAGPCKENDGPGGRSEEQTGPEAHKISYHKEGDDASEPASEARLFRFFCMMGAYNETHIYYLWDEVNDLRQLEFASPELDIQYADPDTNEKVESVKIIGYQADSELVNSDYDEQTMTITSNGKWRGVGDASDSGTWLFRNGEFTLVKYDVDASYDGEINPETVLDYYSAP</sequence>
<organism evidence="2 3">
    <name type="scientific">Oryzicola mucosus</name>
    <dbReference type="NCBI Taxonomy" id="2767425"/>
    <lineage>
        <taxon>Bacteria</taxon>
        <taxon>Pseudomonadati</taxon>
        <taxon>Pseudomonadota</taxon>
        <taxon>Alphaproteobacteria</taxon>
        <taxon>Hyphomicrobiales</taxon>
        <taxon>Phyllobacteriaceae</taxon>
        <taxon>Oryzicola</taxon>
    </lineage>
</organism>
<dbReference type="AlphaFoldDB" id="A0A8J6U3G7"/>
<keyword evidence="3" id="KW-1185">Reference proteome</keyword>
<gene>
    <name evidence="2" type="ORF">ICI42_18300</name>
</gene>
<dbReference type="EMBL" id="JACVVX010000006">
    <property type="protein sequence ID" value="MBD0416608.1"/>
    <property type="molecule type" value="Genomic_DNA"/>
</dbReference>
<dbReference type="PROSITE" id="PS51257">
    <property type="entry name" value="PROKAR_LIPOPROTEIN"/>
    <property type="match status" value="1"/>
</dbReference>
<dbReference type="RefSeq" id="WP_188166048.1">
    <property type="nucleotide sequence ID" value="NZ_JACVVX010000006.1"/>
</dbReference>
<dbReference type="Proteomes" id="UP000643405">
    <property type="component" value="Unassembled WGS sequence"/>
</dbReference>
<evidence type="ECO:0000313" key="3">
    <source>
        <dbReference type="Proteomes" id="UP000643405"/>
    </source>
</evidence>
<evidence type="ECO:0000313" key="2">
    <source>
        <dbReference type="EMBL" id="MBD0416608.1"/>
    </source>
</evidence>
<dbReference type="Pfam" id="PF06674">
    <property type="entry name" value="DUF1176"/>
    <property type="match status" value="1"/>
</dbReference>